<protein>
    <submittedName>
        <fullName evidence="3">NAD-specific glutamate dehydrogenase</fullName>
    </submittedName>
</protein>
<accession>A0A0N4ZLD8</accession>
<reference evidence="3" key="1">
    <citation type="submission" date="2017-02" db="UniProtKB">
        <authorList>
            <consortium name="WormBaseParasite"/>
        </authorList>
    </citation>
    <scope>IDENTIFICATION</scope>
</reference>
<dbReference type="AlphaFoldDB" id="A0A0N4ZLD8"/>
<sequence length="1093" mass="116274">MQAVGTFHVETIATQFVEARAAPDVGGHAEVLVQQLGGGNGFAQDGARTQQLHAQLALLRLAGVGQQVHALDDAFGRAFRHFRMGVVLVHQGDVVILVHLVFHHALGAVLQNHGHFEAEGRVIAAHVRDATGHQMAEAIFVLQAFTVQRGAAGGATQQEATGTHVRCLPGQVAHALEAEHRVVDVERQHRHVADRVAGTGGHPRADRARLADALLQHLAALVFAVEHQLVRVHRLVLLAERRVDADLAEQAFHTEGTGFVGHDRHDVRAQFLVTQGDVQALHERHGGGVAALAAALQQALVAFQLRRHEGLVGLAAALRQAAYTLCGSWPPRFRRQMSYAVLDDHRQLVAVGRIIGAAVRDGRGQHVAVTVFVLQAFTVEGGTPGSTADQEATGAAVASGPGQVADTLEAEHRVEDVERQRRLAVVGVGGAGGNPRRGGAGLVEPFLHDLAVGALLVVAERAGILRRVQLAHMGGAENAHERHGGGDGTVTGALELAVEGLQGRHLQRLDPGLARRHMPAQAITGHLQVARIGAVGGGLEVGDLAEALITQVQAEAVAEGLDRLVAHLLQLVVDVLAFAGFAHAEALDGLGQDHRWPPRVTHGRRVGVVHLDRVVPAASQLPDVVIAQVADHRQQFRVLAEEVLADVGAVLRLVGLILAVHALHHALAQDAAAIPGQQRIPAAAPHHLDHVPAGSTVQALELLDHLGVATHRAVQALQVAVDHEDQVVEFFAPGQRDGRQRLGLIHFAVTEKRPHLAALAWGEVAVFEVAHEARLVGRGDRPQAHGHGGKLPELGHQPRVRIGRHAIAVGALRGRPGHRYPAPSGPGCTPCRRQTARCARERNGRSPRHTAPPPRRRWRYARPPPNACRRAAPWPVRSSGYRHSGAARWPGRRGRAVRARGRCRRAATRPGPASGRSGSAHASAPPPRQRWPGTQAIPGSARDLGRSTEGAAVASVILLRGCGGQCRQACRVVVAFAIDSRHAPRMIANAITLTRGTLMAAPTADLWFSFIRAHRNLIREIERRLADQGLPVYACGRAVSEPVHARATGAVRPGAGTVELQGPGVIRLGPAGPVRRVAPGCRTGPGRPVPATR</sequence>
<proteinExistence type="predicted"/>
<feature type="compositionally biased region" description="Basic residues" evidence="1">
    <location>
        <begin position="890"/>
        <end position="907"/>
    </location>
</feature>
<evidence type="ECO:0000313" key="3">
    <source>
        <dbReference type="WBParaSite" id="PTRK_0000908900.1"/>
    </source>
</evidence>
<feature type="compositionally biased region" description="Low complexity" evidence="1">
    <location>
        <begin position="908"/>
        <end position="923"/>
    </location>
</feature>
<dbReference type="WBParaSite" id="PTRK_0000908900.1">
    <property type="protein sequence ID" value="PTRK_0000908900.1"/>
    <property type="gene ID" value="PTRK_0000908900"/>
</dbReference>
<feature type="region of interest" description="Disordered" evidence="1">
    <location>
        <begin position="838"/>
        <end position="944"/>
    </location>
</feature>
<dbReference type="Proteomes" id="UP000038045">
    <property type="component" value="Unplaced"/>
</dbReference>
<keyword evidence="2" id="KW-1185">Reference proteome</keyword>
<name>A0A0N4ZLD8_PARTI</name>
<evidence type="ECO:0000256" key="1">
    <source>
        <dbReference type="SAM" id="MobiDB-lite"/>
    </source>
</evidence>
<organism evidence="2 3">
    <name type="scientific">Parastrongyloides trichosuri</name>
    <name type="common">Possum-specific nematode worm</name>
    <dbReference type="NCBI Taxonomy" id="131310"/>
    <lineage>
        <taxon>Eukaryota</taxon>
        <taxon>Metazoa</taxon>
        <taxon>Ecdysozoa</taxon>
        <taxon>Nematoda</taxon>
        <taxon>Chromadorea</taxon>
        <taxon>Rhabditida</taxon>
        <taxon>Tylenchina</taxon>
        <taxon>Panagrolaimomorpha</taxon>
        <taxon>Strongyloidoidea</taxon>
        <taxon>Strongyloididae</taxon>
        <taxon>Parastrongyloides</taxon>
    </lineage>
</organism>
<evidence type="ECO:0000313" key="2">
    <source>
        <dbReference type="Proteomes" id="UP000038045"/>
    </source>
</evidence>